<evidence type="ECO:0000313" key="2">
    <source>
        <dbReference type="Proteomes" id="UP001312865"/>
    </source>
</evidence>
<organism evidence="1 2">
    <name type="scientific">Bacillus spongiae</name>
    <dbReference type="NCBI Taxonomy" id="2683610"/>
    <lineage>
        <taxon>Bacteria</taxon>
        <taxon>Bacillati</taxon>
        <taxon>Bacillota</taxon>
        <taxon>Bacilli</taxon>
        <taxon>Bacillales</taxon>
        <taxon>Bacillaceae</taxon>
        <taxon>Bacillus</taxon>
    </lineage>
</organism>
<accession>A0ABU8HE17</accession>
<name>A0ABU8HE17_9BACI</name>
<dbReference type="Proteomes" id="UP001312865">
    <property type="component" value="Unassembled WGS sequence"/>
</dbReference>
<sequence length="88" mass="10213">MDRKNTRVKDLYKRRSRTSSGSSVLIRTICRGHDRLYLAARKACNDEGQPYFKSNKELQAMSKKARAMADKEPHHSFTFFNEPTSCEI</sequence>
<dbReference type="EMBL" id="JBBAXC010000007">
    <property type="protein sequence ID" value="MEI5907424.1"/>
    <property type="molecule type" value="Genomic_DNA"/>
</dbReference>
<proteinExistence type="predicted"/>
<protein>
    <submittedName>
        <fullName evidence="1">Uncharacterized protein</fullName>
    </submittedName>
</protein>
<keyword evidence="2" id="KW-1185">Reference proteome</keyword>
<gene>
    <name evidence="1" type="ORF">WAK64_10180</name>
</gene>
<comment type="caution">
    <text evidence="1">The sequence shown here is derived from an EMBL/GenBank/DDBJ whole genome shotgun (WGS) entry which is preliminary data.</text>
</comment>
<reference evidence="1 2" key="1">
    <citation type="journal article" date="2018" name="J. Microbiol.">
        <title>Bacillus spongiae sp. nov., isolated from sponge of Jeju Island.</title>
        <authorList>
            <person name="Lee G.E."/>
            <person name="Im W.T."/>
            <person name="Park J.S."/>
        </authorList>
    </citation>
    <scope>NUCLEOTIDE SEQUENCE [LARGE SCALE GENOMIC DNA]</scope>
    <source>
        <strain evidence="1 2">135PIL107-10</strain>
    </source>
</reference>
<evidence type="ECO:0000313" key="1">
    <source>
        <dbReference type="EMBL" id="MEI5907424.1"/>
    </source>
</evidence>
<dbReference type="RefSeq" id="WP_336586861.1">
    <property type="nucleotide sequence ID" value="NZ_JBBAXC010000007.1"/>
</dbReference>